<reference evidence="2 3" key="1">
    <citation type="submission" date="2019-04" db="EMBL/GenBank/DDBJ databases">
        <title>Streptomyces sp. nov. Bv016 isolated from bark of Buahinia variegata.</title>
        <authorList>
            <person name="Kanchanasin P."/>
            <person name="Tanasupawat S."/>
            <person name="Yuki M."/>
            <person name="Kudo T."/>
        </authorList>
    </citation>
    <scope>NUCLEOTIDE SEQUENCE [LARGE SCALE GENOMIC DNA]</scope>
    <source>
        <strain evidence="2 3">JCM 4765</strain>
    </source>
</reference>
<proteinExistence type="predicted"/>
<dbReference type="InterPro" id="IPR004360">
    <property type="entry name" value="Glyas_Fos-R_dOase_dom"/>
</dbReference>
<dbReference type="SUPFAM" id="SSF54593">
    <property type="entry name" value="Glyoxalase/Bleomycin resistance protein/Dihydroxybiphenyl dioxygenase"/>
    <property type="match status" value="1"/>
</dbReference>
<dbReference type="Proteomes" id="UP000298513">
    <property type="component" value="Unassembled WGS sequence"/>
</dbReference>
<dbReference type="InterPro" id="IPR029068">
    <property type="entry name" value="Glyas_Bleomycin-R_OHBP_Dase"/>
</dbReference>
<dbReference type="AlphaFoldDB" id="A0A4Z1DHM1"/>
<accession>A0A4Z1DHM1</accession>
<keyword evidence="3" id="KW-1185">Reference proteome</keyword>
<dbReference type="CDD" id="cd06587">
    <property type="entry name" value="VOC"/>
    <property type="match status" value="1"/>
</dbReference>
<dbReference type="RefSeq" id="WP_135792301.1">
    <property type="nucleotide sequence ID" value="NZ_BNBQ01000005.1"/>
</dbReference>
<comment type="caution">
    <text evidence="2">The sequence shown here is derived from an EMBL/GenBank/DDBJ whole genome shotgun (WGS) entry which is preliminary data.</text>
</comment>
<sequence>MFGSLSAVLIKCDNFEEMKAFYRDRLDMATVKEGDGWIVLDTGSGGELVLGGDTGGDTMAIAFTGAELGPAREGLRDSGPTEIEKHSDMHRFFVKDPDGNTVLIID</sequence>
<evidence type="ECO:0000313" key="2">
    <source>
        <dbReference type="EMBL" id="TGN82355.1"/>
    </source>
</evidence>
<feature type="domain" description="Glyoxalase/fosfomycin resistance/dioxygenase" evidence="1">
    <location>
        <begin position="8"/>
        <end position="102"/>
    </location>
</feature>
<evidence type="ECO:0000313" key="3">
    <source>
        <dbReference type="Proteomes" id="UP000298513"/>
    </source>
</evidence>
<dbReference type="GeneID" id="91531480"/>
<gene>
    <name evidence="2" type="ORF">E5082_18185</name>
</gene>
<dbReference type="EMBL" id="SRRU01000006">
    <property type="protein sequence ID" value="TGN82355.1"/>
    <property type="molecule type" value="Genomic_DNA"/>
</dbReference>
<dbReference type="Gene3D" id="3.10.180.10">
    <property type="entry name" value="2,3-Dihydroxybiphenyl 1,2-Dioxygenase, domain 1"/>
    <property type="match status" value="1"/>
</dbReference>
<organism evidence="2 3">
    <name type="scientific">Streptomyces griseoluteus</name>
    <dbReference type="NCBI Taxonomy" id="29306"/>
    <lineage>
        <taxon>Bacteria</taxon>
        <taxon>Bacillati</taxon>
        <taxon>Actinomycetota</taxon>
        <taxon>Actinomycetes</taxon>
        <taxon>Kitasatosporales</taxon>
        <taxon>Streptomycetaceae</taxon>
        <taxon>Streptomyces</taxon>
    </lineage>
</organism>
<evidence type="ECO:0000259" key="1">
    <source>
        <dbReference type="Pfam" id="PF00903"/>
    </source>
</evidence>
<dbReference type="Pfam" id="PF00903">
    <property type="entry name" value="Glyoxalase"/>
    <property type="match status" value="1"/>
</dbReference>
<protein>
    <submittedName>
        <fullName evidence="2">VOC family protein</fullName>
    </submittedName>
</protein>
<name>A0A4Z1DHM1_STRGP</name>